<dbReference type="PROSITE" id="PS00375">
    <property type="entry name" value="UDPGT"/>
    <property type="match status" value="1"/>
</dbReference>
<dbReference type="InterPro" id="IPR035595">
    <property type="entry name" value="UDP_glycos_trans_CS"/>
</dbReference>
<evidence type="ECO:0000256" key="1">
    <source>
        <dbReference type="ARBA" id="ARBA00009995"/>
    </source>
</evidence>
<gene>
    <name evidence="6" type="ORF">CEURO_LOCUS17261</name>
</gene>
<proteinExistence type="inferred from homology"/>
<dbReference type="GO" id="GO:0035251">
    <property type="term" value="F:UDP-glucosyltransferase activity"/>
    <property type="evidence" value="ECO:0007669"/>
    <property type="project" value="InterPro"/>
</dbReference>
<dbReference type="Pfam" id="PF00201">
    <property type="entry name" value="UDPGT"/>
    <property type="match status" value="1"/>
</dbReference>
<dbReference type="InterPro" id="IPR002213">
    <property type="entry name" value="UDP_glucos_trans"/>
</dbReference>
<sequence>MASNQQQQKKKELHIVVFPWLAFGHMTPFLELSKSIAAKGHKISFISTPRNIDRLPLPPPDLASSITMVKIPLPRVDGLSSANAEATMDIQQEEMPYLKEAMDGMETEVTRFLERTSPDWIIFDVAQYWLPPVAARLGISRCFFITTSPWFTAFFSDEFMMSMSSPPKIEDFLARPKSITFETKARFRRYEAKWILSSPPNVSAKAKTDMDRLIAVKTGSDLLISRHSNDFEPKWVNVLKTTNRGRPVLPTGLMPPTVHLTDDLDKNEAWFSIKQWLDGHKKCSVVYVALGSEVVVGPGQISELARGLEQSRVPFFWTLRTPRGNHSSLGLPDGFEDRVEGRGVVWKEWAPQKGILNHVSIGGFLTHCGWSSIVEGITFGHPLVMLPFLFDQGITARVMEDNQVGIEVRRDEEDGSFTSNSVADSVRFVMLESEEGKKVRENARRMSLIFGDTKSNDKCIEDLVDFMTKHTKNKNTNHVIFLSSVMLCVLIIIIIVSLLYIK</sequence>
<dbReference type="CDD" id="cd03784">
    <property type="entry name" value="GT1_Gtf-like"/>
    <property type="match status" value="1"/>
</dbReference>
<dbReference type="Proteomes" id="UP001152484">
    <property type="component" value="Unassembled WGS sequence"/>
</dbReference>
<feature type="transmembrane region" description="Helical" evidence="5">
    <location>
        <begin position="479"/>
        <end position="501"/>
    </location>
</feature>
<dbReference type="OrthoDB" id="5835829at2759"/>
<name>A0A9P1EID1_CUSEU</name>
<protein>
    <recommendedName>
        <fullName evidence="4">Glycosyltransferase</fullName>
        <ecNumber evidence="4">2.4.1.-</ecNumber>
    </recommendedName>
</protein>
<reference evidence="6" key="1">
    <citation type="submission" date="2022-07" db="EMBL/GenBank/DDBJ databases">
        <authorList>
            <person name="Macas J."/>
            <person name="Novak P."/>
            <person name="Neumann P."/>
        </authorList>
    </citation>
    <scope>NUCLEOTIDE SEQUENCE</scope>
</reference>
<evidence type="ECO:0000256" key="2">
    <source>
        <dbReference type="ARBA" id="ARBA00022679"/>
    </source>
</evidence>
<dbReference type="SUPFAM" id="SSF53756">
    <property type="entry name" value="UDP-Glycosyltransferase/glycogen phosphorylase"/>
    <property type="match status" value="1"/>
</dbReference>
<dbReference type="EMBL" id="CAMAPE010000048">
    <property type="protein sequence ID" value="CAH9106229.1"/>
    <property type="molecule type" value="Genomic_DNA"/>
</dbReference>
<keyword evidence="2 3" id="KW-0808">Transferase</keyword>
<accession>A0A9P1EID1</accession>
<keyword evidence="7" id="KW-1185">Reference proteome</keyword>
<evidence type="ECO:0000256" key="4">
    <source>
        <dbReference type="RuleBase" id="RU362057"/>
    </source>
</evidence>
<evidence type="ECO:0000256" key="3">
    <source>
        <dbReference type="RuleBase" id="RU003718"/>
    </source>
</evidence>
<evidence type="ECO:0000256" key="5">
    <source>
        <dbReference type="SAM" id="Phobius"/>
    </source>
</evidence>
<keyword evidence="3" id="KW-0328">Glycosyltransferase</keyword>
<comment type="similarity">
    <text evidence="1 3">Belongs to the UDP-glycosyltransferase family.</text>
</comment>
<keyword evidence="5" id="KW-0812">Transmembrane</keyword>
<keyword evidence="5" id="KW-1133">Transmembrane helix</keyword>
<dbReference type="AlphaFoldDB" id="A0A9P1EID1"/>
<evidence type="ECO:0000313" key="6">
    <source>
        <dbReference type="EMBL" id="CAH9106229.1"/>
    </source>
</evidence>
<organism evidence="6 7">
    <name type="scientific">Cuscuta europaea</name>
    <name type="common">European dodder</name>
    <dbReference type="NCBI Taxonomy" id="41803"/>
    <lineage>
        <taxon>Eukaryota</taxon>
        <taxon>Viridiplantae</taxon>
        <taxon>Streptophyta</taxon>
        <taxon>Embryophyta</taxon>
        <taxon>Tracheophyta</taxon>
        <taxon>Spermatophyta</taxon>
        <taxon>Magnoliopsida</taxon>
        <taxon>eudicotyledons</taxon>
        <taxon>Gunneridae</taxon>
        <taxon>Pentapetalae</taxon>
        <taxon>asterids</taxon>
        <taxon>lamiids</taxon>
        <taxon>Solanales</taxon>
        <taxon>Convolvulaceae</taxon>
        <taxon>Cuscuteae</taxon>
        <taxon>Cuscuta</taxon>
        <taxon>Cuscuta subgen. Cuscuta</taxon>
    </lineage>
</organism>
<dbReference type="PANTHER" id="PTHR48049">
    <property type="entry name" value="GLYCOSYLTRANSFERASE"/>
    <property type="match status" value="1"/>
</dbReference>
<evidence type="ECO:0000313" key="7">
    <source>
        <dbReference type="Proteomes" id="UP001152484"/>
    </source>
</evidence>
<dbReference type="EC" id="2.4.1.-" evidence="4"/>
<dbReference type="Gene3D" id="3.40.50.2000">
    <property type="entry name" value="Glycogen Phosphorylase B"/>
    <property type="match status" value="2"/>
</dbReference>
<comment type="caution">
    <text evidence="6">The sequence shown here is derived from an EMBL/GenBank/DDBJ whole genome shotgun (WGS) entry which is preliminary data.</text>
</comment>
<dbReference type="PANTHER" id="PTHR48049:SF60">
    <property type="entry name" value="UDP-GLYCOSYLTRANSFERASE 91B1"/>
    <property type="match status" value="1"/>
</dbReference>
<keyword evidence="5" id="KW-0472">Membrane</keyword>
<dbReference type="InterPro" id="IPR050481">
    <property type="entry name" value="UDP-glycosyltransf_plant"/>
</dbReference>
<dbReference type="FunFam" id="3.40.50.2000:FF:000037">
    <property type="entry name" value="Glycosyltransferase"/>
    <property type="match status" value="1"/>
</dbReference>